<keyword evidence="5" id="KW-1185">Reference proteome</keyword>
<evidence type="ECO:0000313" key="5">
    <source>
        <dbReference type="Proteomes" id="UP001459277"/>
    </source>
</evidence>
<comment type="similarity">
    <text evidence="1">Belongs to the plant acyltransferase family.</text>
</comment>
<protein>
    <submittedName>
        <fullName evidence="4">Uncharacterized protein</fullName>
    </submittedName>
</protein>
<evidence type="ECO:0000256" key="3">
    <source>
        <dbReference type="ARBA" id="ARBA00023315"/>
    </source>
</evidence>
<reference evidence="4 5" key="1">
    <citation type="submission" date="2024-01" db="EMBL/GenBank/DDBJ databases">
        <title>A telomere-to-telomere, gap-free genome of sweet tea (Lithocarpus litseifolius).</title>
        <authorList>
            <person name="Zhou J."/>
        </authorList>
    </citation>
    <scope>NUCLEOTIDE SEQUENCE [LARGE SCALE GENOMIC DNA]</scope>
    <source>
        <strain evidence="4">Zhou-2022a</strain>
        <tissue evidence="4">Leaf</tissue>
    </source>
</reference>
<name>A0AAW2D265_9ROSI</name>
<dbReference type="AlphaFoldDB" id="A0AAW2D265"/>
<keyword evidence="2" id="KW-0808">Transferase</keyword>
<dbReference type="InterPro" id="IPR023213">
    <property type="entry name" value="CAT-like_dom_sf"/>
</dbReference>
<gene>
    <name evidence="4" type="ORF">SO802_011998</name>
</gene>
<organism evidence="4 5">
    <name type="scientific">Lithocarpus litseifolius</name>
    <dbReference type="NCBI Taxonomy" id="425828"/>
    <lineage>
        <taxon>Eukaryota</taxon>
        <taxon>Viridiplantae</taxon>
        <taxon>Streptophyta</taxon>
        <taxon>Embryophyta</taxon>
        <taxon>Tracheophyta</taxon>
        <taxon>Spermatophyta</taxon>
        <taxon>Magnoliopsida</taxon>
        <taxon>eudicotyledons</taxon>
        <taxon>Gunneridae</taxon>
        <taxon>Pentapetalae</taxon>
        <taxon>rosids</taxon>
        <taxon>fabids</taxon>
        <taxon>Fagales</taxon>
        <taxon>Fagaceae</taxon>
        <taxon>Lithocarpus</taxon>
    </lineage>
</organism>
<keyword evidence="3" id="KW-0012">Acyltransferase</keyword>
<dbReference type="EMBL" id="JAZDWU010000004">
    <property type="protein sequence ID" value="KAL0004437.1"/>
    <property type="molecule type" value="Genomic_DNA"/>
</dbReference>
<proteinExistence type="inferred from homology"/>
<evidence type="ECO:0000256" key="1">
    <source>
        <dbReference type="ARBA" id="ARBA00009861"/>
    </source>
</evidence>
<dbReference type="GO" id="GO:0016746">
    <property type="term" value="F:acyltransferase activity"/>
    <property type="evidence" value="ECO:0007669"/>
    <property type="project" value="UniProtKB-KW"/>
</dbReference>
<dbReference type="Proteomes" id="UP001459277">
    <property type="component" value="Unassembled WGS sequence"/>
</dbReference>
<dbReference type="Pfam" id="PF02458">
    <property type="entry name" value="Transferase"/>
    <property type="match status" value="1"/>
</dbReference>
<accession>A0AAW2D265</accession>
<dbReference type="PANTHER" id="PTHR31623">
    <property type="entry name" value="F21J9.9"/>
    <property type="match status" value="1"/>
</dbReference>
<dbReference type="PANTHER" id="PTHR31623:SF17">
    <property type="entry name" value="F21J9.9"/>
    <property type="match status" value="1"/>
</dbReference>
<evidence type="ECO:0000313" key="4">
    <source>
        <dbReference type="EMBL" id="KAL0004437.1"/>
    </source>
</evidence>
<comment type="caution">
    <text evidence="4">The sequence shown here is derived from an EMBL/GenBank/DDBJ whole genome shotgun (WGS) entry which is preliminary data.</text>
</comment>
<evidence type="ECO:0000256" key="2">
    <source>
        <dbReference type="ARBA" id="ARBA00022679"/>
    </source>
</evidence>
<dbReference type="Gene3D" id="3.30.559.10">
    <property type="entry name" value="Chloramphenicol acetyltransferase-like domain"/>
    <property type="match status" value="1"/>
</dbReference>
<sequence>MNYIKEHAARVKKGEVFSFAITSLCRFPLYETDFGWGKPAWVTTVNMTFKNLISFFDTKSGDGIEAWITLKEEDMAKLETDGELIAYRR</sequence>